<evidence type="ECO:0000313" key="10">
    <source>
        <dbReference type="Proteomes" id="UP000176967"/>
    </source>
</evidence>
<dbReference type="GO" id="GO:0055085">
    <property type="term" value="P:transmembrane transport"/>
    <property type="evidence" value="ECO:0007669"/>
    <property type="project" value="InterPro"/>
</dbReference>
<gene>
    <name evidence="9" type="ORF">A2890_01210</name>
</gene>
<dbReference type="EMBL" id="MEVL01000025">
    <property type="protein sequence ID" value="OGC60089.1"/>
    <property type="molecule type" value="Genomic_DNA"/>
</dbReference>
<dbReference type="PROSITE" id="PS50928">
    <property type="entry name" value="ABC_TM1"/>
    <property type="match status" value="1"/>
</dbReference>
<dbReference type="Pfam" id="PF19300">
    <property type="entry name" value="BPD_transp_1_N"/>
    <property type="match status" value="1"/>
</dbReference>
<evidence type="ECO:0000256" key="1">
    <source>
        <dbReference type="ARBA" id="ARBA00004651"/>
    </source>
</evidence>
<dbReference type="GO" id="GO:0005886">
    <property type="term" value="C:plasma membrane"/>
    <property type="evidence" value="ECO:0007669"/>
    <property type="project" value="UniProtKB-SubCell"/>
</dbReference>
<name>A0A1F4VSF7_UNCKA</name>
<protein>
    <recommendedName>
        <fullName evidence="8">ABC transmembrane type-1 domain-containing protein</fullName>
    </recommendedName>
</protein>
<dbReference type="CDD" id="cd06261">
    <property type="entry name" value="TM_PBP2"/>
    <property type="match status" value="1"/>
</dbReference>
<evidence type="ECO:0000256" key="3">
    <source>
        <dbReference type="ARBA" id="ARBA00022475"/>
    </source>
</evidence>
<dbReference type="STRING" id="1802628.A2890_01210"/>
<accession>A0A1F4VSF7</accession>
<dbReference type="InterPro" id="IPR045621">
    <property type="entry name" value="BPD_transp_1_N"/>
</dbReference>
<comment type="subcellular location">
    <subcellularLocation>
        <location evidence="1 7">Cell membrane</location>
        <topology evidence="1 7">Multi-pass membrane protein</topology>
    </subcellularLocation>
</comment>
<dbReference type="Proteomes" id="UP000176967">
    <property type="component" value="Unassembled WGS sequence"/>
</dbReference>
<feature type="transmembrane region" description="Helical" evidence="7">
    <location>
        <begin position="132"/>
        <end position="156"/>
    </location>
</feature>
<comment type="similarity">
    <text evidence="7">Belongs to the binding-protein-dependent transport system permease family.</text>
</comment>
<organism evidence="9 10">
    <name type="scientific">candidate division WWE3 bacterium RIFCSPLOWO2_01_FULL_53_14</name>
    <dbReference type="NCBI Taxonomy" id="1802628"/>
    <lineage>
        <taxon>Bacteria</taxon>
        <taxon>Katanobacteria</taxon>
    </lineage>
</organism>
<dbReference type="InterPro" id="IPR035906">
    <property type="entry name" value="MetI-like_sf"/>
</dbReference>
<reference evidence="9 10" key="1">
    <citation type="journal article" date="2016" name="Nat. Commun.">
        <title>Thousands of microbial genomes shed light on interconnected biogeochemical processes in an aquifer system.</title>
        <authorList>
            <person name="Anantharaman K."/>
            <person name="Brown C.T."/>
            <person name="Hug L.A."/>
            <person name="Sharon I."/>
            <person name="Castelle C.J."/>
            <person name="Probst A.J."/>
            <person name="Thomas B.C."/>
            <person name="Singh A."/>
            <person name="Wilkins M.J."/>
            <person name="Karaoz U."/>
            <person name="Brodie E.L."/>
            <person name="Williams K.H."/>
            <person name="Hubbard S.S."/>
            <person name="Banfield J.F."/>
        </authorList>
    </citation>
    <scope>NUCLEOTIDE SEQUENCE [LARGE SCALE GENOMIC DNA]</scope>
</reference>
<keyword evidence="4 7" id="KW-0812">Transmembrane</keyword>
<dbReference type="PANTHER" id="PTHR43163:SF6">
    <property type="entry name" value="DIPEPTIDE TRANSPORT SYSTEM PERMEASE PROTEIN DPPB-RELATED"/>
    <property type="match status" value="1"/>
</dbReference>
<evidence type="ECO:0000256" key="2">
    <source>
        <dbReference type="ARBA" id="ARBA00022448"/>
    </source>
</evidence>
<keyword evidence="2 7" id="KW-0813">Transport</keyword>
<evidence type="ECO:0000256" key="4">
    <source>
        <dbReference type="ARBA" id="ARBA00022692"/>
    </source>
</evidence>
<feature type="transmembrane region" description="Helical" evidence="7">
    <location>
        <begin position="230"/>
        <end position="256"/>
    </location>
</feature>
<keyword evidence="3" id="KW-1003">Cell membrane</keyword>
<evidence type="ECO:0000256" key="5">
    <source>
        <dbReference type="ARBA" id="ARBA00022989"/>
    </source>
</evidence>
<dbReference type="AlphaFoldDB" id="A0A1F4VSF7"/>
<feature type="transmembrane region" description="Helical" evidence="7">
    <location>
        <begin position="100"/>
        <end position="120"/>
    </location>
</feature>
<evidence type="ECO:0000256" key="7">
    <source>
        <dbReference type="RuleBase" id="RU363032"/>
    </source>
</evidence>
<keyword evidence="6 7" id="KW-0472">Membrane</keyword>
<feature type="transmembrane region" description="Helical" evidence="7">
    <location>
        <begin position="9"/>
        <end position="29"/>
    </location>
</feature>
<feature type="domain" description="ABC transmembrane type-1" evidence="8">
    <location>
        <begin position="96"/>
        <end position="295"/>
    </location>
</feature>
<feature type="transmembrane region" description="Helical" evidence="7">
    <location>
        <begin position="276"/>
        <end position="302"/>
    </location>
</feature>
<evidence type="ECO:0000313" key="9">
    <source>
        <dbReference type="EMBL" id="OGC60089.1"/>
    </source>
</evidence>
<feature type="transmembrane region" description="Helical" evidence="7">
    <location>
        <begin position="176"/>
        <end position="192"/>
    </location>
</feature>
<proteinExistence type="inferred from homology"/>
<dbReference type="PANTHER" id="PTHR43163">
    <property type="entry name" value="DIPEPTIDE TRANSPORT SYSTEM PERMEASE PROTEIN DPPB-RELATED"/>
    <property type="match status" value="1"/>
</dbReference>
<dbReference type="SUPFAM" id="SSF161098">
    <property type="entry name" value="MetI-like"/>
    <property type="match status" value="1"/>
</dbReference>
<sequence length="309" mass="33846">MYTYLIKRMLWIPVLLAVITFLVFILGIYGPGDPVQLMLGQHANPEALERLRHELGLDRPLMVQYADYVSRLVHGDLGTSLKFRGQPVSRMLGRCLGVSVPLNAVALGWSIPLGILLGVIAAYKEGTRIDRAIVLTVVVGISMPVFAIAPILLYFFAVKAQILPPGGWDGIFSTKVILPAIVLGIGPLAVMVRQTRASVLQTISEQYVLTARAKGLHDRRVMFKHVLPNALIPVMTIVGLMFGSLVGGAFVTELLFGIPGCGQLAFETFTARDYPMIMAFTILGAAAFIMSNLLVDMLYFVIDPRIRRP</sequence>
<evidence type="ECO:0000259" key="8">
    <source>
        <dbReference type="PROSITE" id="PS50928"/>
    </source>
</evidence>
<keyword evidence="5 7" id="KW-1133">Transmembrane helix</keyword>
<dbReference type="Gene3D" id="1.10.3720.10">
    <property type="entry name" value="MetI-like"/>
    <property type="match status" value="1"/>
</dbReference>
<dbReference type="InterPro" id="IPR000515">
    <property type="entry name" value="MetI-like"/>
</dbReference>
<evidence type="ECO:0000256" key="6">
    <source>
        <dbReference type="ARBA" id="ARBA00023136"/>
    </source>
</evidence>
<dbReference type="Pfam" id="PF00528">
    <property type="entry name" value="BPD_transp_1"/>
    <property type="match status" value="1"/>
</dbReference>
<comment type="caution">
    <text evidence="9">The sequence shown here is derived from an EMBL/GenBank/DDBJ whole genome shotgun (WGS) entry which is preliminary data.</text>
</comment>